<dbReference type="SUPFAM" id="SSF49265">
    <property type="entry name" value="Fibronectin type III"/>
    <property type="match status" value="1"/>
</dbReference>
<proteinExistence type="predicted"/>
<dbReference type="EMBL" id="JBHRSZ010000001">
    <property type="protein sequence ID" value="MFC3149443.1"/>
    <property type="molecule type" value="Genomic_DNA"/>
</dbReference>
<keyword evidence="1" id="KW-0732">Signal</keyword>
<dbReference type="Proteomes" id="UP001595476">
    <property type="component" value="Unassembled WGS sequence"/>
</dbReference>
<reference evidence="3" key="1">
    <citation type="journal article" date="2019" name="Int. J. Syst. Evol. Microbiol.">
        <title>The Global Catalogue of Microorganisms (GCM) 10K type strain sequencing project: providing services to taxonomists for standard genome sequencing and annotation.</title>
        <authorList>
            <consortium name="The Broad Institute Genomics Platform"/>
            <consortium name="The Broad Institute Genome Sequencing Center for Infectious Disease"/>
            <person name="Wu L."/>
            <person name="Ma J."/>
        </authorList>
    </citation>
    <scope>NUCLEOTIDE SEQUENCE [LARGE SCALE GENOMIC DNA]</scope>
    <source>
        <strain evidence="3">KCTC 52438</strain>
    </source>
</reference>
<dbReference type="Gene3D" id="2.60.40.10">
    <property type="entry name" value="Immunoglobulins"/>
    <property type="match status" value="4"/>
</dbReference>
<dbReference type="Pfam" id="PF05345">
    <property type="entry name" value="He_PIG"/>
    <property type="match status" value="1"/>
</dbReference>
<dbReference type="InterPro" id="IPR015919">
    <property type="entry name" value="Cadherin-like_sf"/>
</dbReference>
<organism evidence="2 3">
    <name type="scientific">Litoribrevibacter euphylliae</name>
    <dbReference type="NCBI Taxonomy" id="1834034"/>
    <lineage>
        <taxon>Bacteria</taxon>
        <taxon>Pseudomonadati</taxon>
        <taxon>Pseudomonadota</taxon>
        <taxon>Gammaproteobacteria</taxon>
        <taxon>Oceanospirillales</taxon>
        <taxon>Oceanospirillaceae</taxon>
        <taxon>Litoribrevibacter</taxon>
    </lineage>
</organism>
<dbReference type="SUPFAM" id="SSF49313">
    <property type="entry name" value="Cadherin-like"/>
    <property type="match status" value="1"/>
</dbReference>
<dbReference type="InterPro" id="IPR011992">
    <property type="entry name" value="EF-hand-dom_pair"/>
</dbReference>
<evidence type="ECO:0000256" key="1">
    <source>
        <dbReference type="SAM" id="SignalP"/>
    </source>
</evidence>
<accession>A0ABV7H9M5</accession>
<protein>
    <submittedName>
        <fullName evidence="2">Ig domain-containing protein</fullName>
    </submittedName>
</protein>
<dbReference type="InterPro" id="IPR036116">
    <property type="entry name" value="FN3_sf"/>
</dbReference>
<name>A0ABV7H9M5_9GAMM</name>
<feature type="signal peptide" evidence="1">
    <location>
        <begin position="1"/>
        <end position="24"/>
    </location>
</feature>
<evidence type="ECO:0000313" key="3">
    <source>
        <dbReference type="Proteomes" id="UP001595476"/>
    </source>
</evidence>
<dbReference type="Gene3D" id="2.60.120.200">
    <property type="match status" value="1"/>
</dbReference>
<comment type="caution">
    <text evidence="2">The sequence shown here is derived from an EMBL/GenBank/DDBJ whole genome shotgun (WGS) entry which is preliminary data.</text>
</comment>
<keyword evidence="3" id="KW-1185">Reference proteome</keyword>
<dbReference type="SUPFAM" id="SSF47473">
    <property type="entry name" value="EF-hand"/>
    <property type="match status" value="1"/>
</dbReference>
<evidence type="ECO:0000313" key="2">
    <source>
        <dbReference type="EMBL" id="MFC3149443.1"/>
    </source>
</evidence>
<dbReference type="InterPro" id="IPR013783">
    <property type="entry name" value="Ig-like_fold"/>
</dbReference>
<feature type="chain" id="PRO_5045887800" evidence="1">
    <location>
        <begin position="25"/>
        <end position="1558"/>
    </location>
</feature>
<sequence length="1558" mass="169649">MAQRYTALLAAFIILLLQWQVATAEEALCAQVKIEILQGITLERQAFEATMRITNSLDLYAIEDIQVDINFKDEDDNDVLASSDSAASNATFFIRLDYDDGLEELATGANGAVVDGRISPNTVGEMRWLIIPTPGASGDLPTGKLYFVGATLNYKFGGKEERVEVAPDTIIVKPQPVLTLDYFLTEEVYGDDAFTKDIVEPVVPYSLGIRLANNGKGEAKSVTIDSAEPKIVENEMGLLIGFKITGSYVNDESAEPSLKMNFGDIAAGDRTVGRWIMETTLSGKFIEFGATVSHAAEYGGELTSLIEAANTHFLVKDVQVDLPGRDSVNDFLAHNGGDTDTPALWVYESEPLGVKTAACDDCAEVTRISATLGAEQNQVDGKHRLLTAAETIPGFGYIKVADPYQGSKVLSKAVRADGSVLQANNAWLSQERNADLINFDYFIHIFDDNPTSTYDLVFDELASVPQPPVIAYINDKTTYEGGQVGFLIRTSDPNRTTPTLTVNQLPLGAHFEYDNQGKGIFRWFPQLGQAGVYPVTFTASDGQLNTSLTVTIKVNPATDTDGDGLLDEWELDNFGDLSRDGTGDFDGDGYTDLEEFERGWNPKEAAKAPDVPQIDSPAFGAETSTLEPELIIQNSRHADELVVTYQYEVYADEGMTDLVFSIADVEEDYEKTTQVMQAGLVQQAVNDNAWYYWRVRGVAPEGTGEWAYGKFFINTQNDLPTVPAISAPANDSQLSELQPTLSVTNSFDIDNDELTYRFVVYPEGDDANPVAEISGLAAGDNGHTDWQVPVELVENQRYQWQVEVTDEHEAKVSSAVAGFMINLANDAPSAPVVVLPVDQQEVNQAAVTLVVNNGEDPDYQSLSYFFELDEVNTFDSGARILSGEVLEGANAATGQTAFTFDQLIENKTYFWRVKASDGELDSDWVQASFTVNAVNEAPTVPTVSNPGNDATVEVIQPTLSLNPATDVDNDSLSYEIELYADLALTQGVVSAVVSDQSWQVTTSLPDNNFYYWRARAIDEHGLASDWSTVSRFFVNKDGYNDSPQLTMVLPNQNLELTDGEVLIQWTDTDPDSDAKITLSYLGDNGESGVIAENISEDLDGTSDQFSWNITDLPVGNYTITAGIEDEASFFSVDACCTVSVVPLEGHILPTLVSTTNEVDEYGKTLAQVDVVLDRAPYNGAKVTVNVSVSDSSEIKINRIEQAGQVVASNYLYFTEDDWDVPRSIFIEGMDDCDVDGNQTASLVLSAAVSDDSGFDQVDPQDISIVNVDNEDPDKTLFVCDYSVVDQASNGSTQSLTLRARLKNIGGAVPNALGTVSVVSGSMTLRDSNQLYFPTVATGAKVESIDTFVVEYPTTSSFDPSKLQWDIDAGSVGGNGLPEGWSAKDIGLPFAGGSTSYDGSFHVKGSAGDIWGISDVFHFTYRTLRGDGEIVAKINRLDHSHDWAKAGVMIRASDWIGAKHAFMLMTPKQGVDFQYRSTSNWVTYDTGLKAASMGTWLRLVRVGDTLTGYISNDAYNWVRVGSVNIGMDNDVLVGLAASSNKSFSTTQSSFSDVWVEEYQ</sequence>
<gene>
    <name evidence="2" type="ORF">ACFOEK_00205</name>
</gene>
<dbReference type="RefSeq" id="WP_386714382.1">
    <property type="nucleotide sequence ID" value="NZ_JBHRSZ010000001.1"/>
</dbReference>